<dbReference type="Gene3D" id="2.60.120.200">
    <property type="match status" value="1"/>
</dbReference>
<reference evidence="3 4" key="1">
    <citation type="journal article" date="2008" name="Proc. Natl. Acad. Sci. U.S.A.">
        <title>Niche adaptation and genome expansion in the chlorophyll d-producing cyanobacterium Acaryochloris marina.</title>
        <authorList>
            <person name="Swingley W.D."/>
            <person name="Chen M."/>
            <person name="Cheung P.C."/>
            <person name="Conrad A.L."/>
            <person name="Dejesa L.C."/>
            <person name="Hao J."/>
            <person name="Honchak B.M."/>
            <person name="Karbach L.E."/>
            <person name="Kurdoglu A."/>
            <person name="Lahiri S."/>
            <person name="Mastrian S.D."/>
            <person name="Miyashita H."/>
            <person name="Page L."/>
            <person name="Ramakrishna P."/>
            <person name="Satoh S."/>
            <person name="Sattley W.M."/>
            <person name="Shimada Y."/>
            <person name="Taylor H.L."/>
            <person name="Tomo T."/>
            <person name="Tsuchiya T."/>
            <person name="Wang Z.T."/>
            <person name="Raymond J."/>
            <person name="Mimuro M."/>
            <person name="Blankenship R.E."/>
            <person name="Touchman J.W."/>
        </authorList>
    </citation>
    <scope>NUCLEOTIDE SEQUENCE [LARGE SCALE GENOMIC DNA]</scope>
    <source>
        <strain evidence="4">MBIC 11017</strain>
    </source>
</reference>
<dbReference type="HOGENOM" id="CLU_366664_0_0_3"/>
<dbReference type="InterPro" id="IPR001343">
    <property type="entry name" value="Hemolysn_Ca-bd"/>
</dbReference>
<dbReference type="Gene3D" id="2.150.10.10">
    <property type="entry name" value="Serralysin-like metalloprotease, C-terminal"/>
    <property type="match status" value="5"/>
</dbReference>
<dbReference type="GO" id="GO:0004553">
    <property type="term" value="F:hydrolase activity, hydrolyzing O-glycosyl compounds"/>
    <property type="evidence" value="ECO:0007669"/>
    <property type="project" value="InterPro"/>
</dbReference>
<dbReference type="Pfam" id="PF00353">
    <property type="entry name" value="HemolysinCabind"/>
    <property type="match status" value="5"/>
</dbReference>
<dbReference type="STRING" id="329726.AM1_3194"/>
<dbReference type="OrthoDB" id="448072at2"/>
<accession>B0CET5</accession>
<dbReference type="PROSITE" id="PS00330">
    <property type="entry name" value="HEMOLYSIN_CALCIUM"/>
    <property type="match status" value="5"/>
</dbReference>
<dbReference type="CDD" id="cd08023">
    <property type="entry name" value="GH16_laminarinase_like"/>
    <property type="match status" value="1"/>
</dbReference>
<dbReference type="GO" id="GO:0005975">
    <property type="term" value="P:carbohydrate metabolic process"/>
    <property type="evidence" value="ECO:0007669"/>
    <property type="project" value="InterPro"/>
</dbReference>
<dbReference type="SUPFAM" id="SSF51120">
    <property type="entry name" value="beta-Roll"/>
    <property type="match status" value="3"/>
</dbReference>
<dbReference type="PRINTS" id="PR00313">
    <property type="entry name" value="CABNDNGRPT"/>
</dbReference>
<evidence type="ECO:0000313" key="4">
    <source>
        <dbReference type="Proteomes" id="UP000000268"/>
    </source>
</evidence>
<dbReference type="AlphaFoldDB" id="B0CET5"/>
<dbReference type="Pfam" id="PF00722">
    <property type="entry name" value="Glyco_hydro_16"/>
    <property type="match status" value="1"/>
</dbReference>
<evidence type="ECO:0000256" key="1">
    <source>
        <dbReference type="ARBA" id="ARBA00006865"/>
    </source>
</evidence>
<name>B0CET5_ACAM1</name>
<dbReference type="GO" id="GO:0005509">
    <property type="term" value="F:calcium ion binding"/>
    <property type="evidence" value="ECO:0007669"/>
    <property type="project" value="InterPro"/>
</dbReference>
<proteinExistence type="inferred from homology"/>
<keyword evidence="4" id="KW-1185">Reference proteome</keyword>
<gene>
    <name evidence="3" type="ordered locus">AM1_3194</name>
</gene>
<dbReference type="PANTHER" id="PTHR10963">
    <property type="entry name" value="GLYCOSYL HYDROLASE-RELATED"/>
    <property type="match status" value="1"/>
</dbReference>
<dbReference type="Proteomes" id="UP000000268">
    <property type="component" value="Chromosome"/>
</dbReference>
<dbReference type="PANTHER" id="PTHR10963:SF55">
    <property type="entry name" value="GLYCOSIDE HYDROLASE FAMILY 16 PROTEIN"/>
    <property type="match status" value="1"/>
</dbReference>
<dbReference type="InterPro" id="IPR018511">
    <property type="entry name" value="Hemolysin-typ_Ca-bd_CS"/>
</dbReference>
<dbReference type="SUPFAM" id="SSF49899">
    <property type="entry name" value="Concanavalin A-like lectins/glucanases"/>
    <property type="match status" value="1"/>
</dbReference>
<dbReference type="InterPro" id="IPR000757">
    <property type="entry name" value="Beta-glucanase-like"/>
</dbReference>
<sequence>MRTIKSFFLSDGDDIWGGWEDLVDYIVYGRKGNDKLYGYNGNDTLFGEEGNDEIYGSLGDDSLDGGDGNDTLNGGAGNDTISGQGGNDLIFGDVSNDFLYGNDGDDLIFGFDGVDFLDGGAGKDSLYGENDNDTLYGRGGADLLDGGAGDDVLYGNGGKDVLYGYTGQDSLEGGNGHDTLDGGTGNDQLWGGKGNDSLNGGAQDDVLDGVRASNNSHSGVNTIDTLLGGEGADAFILGDSISAYYDDGNAATQGDNDYAVIQDLNRLQDSIQLHGSASDYVVSDIPTSLQSQFSGENAGIYLDTNNNGTWDSTDELVAVVENLKADSVVLSANYFDYTDNPNATDWHPANDSNWELVFQDEFNGTSLDESFWNTRYTHHNHYNGRTNLWNNEAQYYVGDNEVIDGVTYDGMDIENGTLKLLGQKLDQGITADIIDPLTGYADTQTFGYTSGMISSHNKQAFTHGYMEIRAQVPSGEALWPAFWMLPTDGGWPPEIDVMEVLGDQTDRIFTSLHYTDGQSNIASESGEQVFSNIDFSADFHTFGAQWDADKITWFVDGQALYEITHDIPDVPMYLISNLAIGGDWPGQPTANTPDQSSLNIDYVRVYQDASGILHGGLADDVLSKDLGDLAGEAGNDTLTGGTGDNHLDGGAGDDMLWGSEGLDTMMGGLGLDQFILGDASGLFYDDGDVNTSGATDYANILDFALSDDVIQLQGSAADYVLGLAQDGVSTEIWHEQATNELIGVVSQVTLNDFSQGFVFV</sequence>
<organism evidence="3 4">
    <name type="scientific">Acaryochloris marina (strain MBIC 11017)</name>
    <dbReference type="NCBI Taxonomy" id="329726"/>
    <lineage>
        <taxon>Bacteria</taxon>
        <taxon>Bacillati</taxon>
        <taxon>Cyanobacteriota</taxon>
        <taxon>Cyanophyceae</taxon>
        <taxon>Acaryochloridales</taxon>
        <taxon>Acaryochloridaceae</taxon>
        <taxon>Acaryochloris</taxon>
    </lineage>
</organism>
<dbReference type="KEGG" id="amr:AM1_3194"/>
<feature type="domain" description="GH16" evidence="2">
    <location>
        <begin position="335"/>
        <end position="611"/>
    </location>
</feature>
<comment type="similarity">
    <text evidence="1">Belongs to the glycosyl hydrolase 16 family.</text>
</comment>
<dbReference type="CAZy" id="GH16">
    <property type="family name" value="Glycoside Hydrolase Family 16"/>
</dbReference>
<dbReference type="RefSeq" id="WP_012163607.1">
    <property type="nucleotide sequence ID" value="NC_009925.1"/>
</dbReference>
<dbReference type="InterPro" id="IPR011049">
    <property type="entry name" value="Serralysin-like_metalloprot_C"/>
</dbReference>
<dbReference type="eggNOG" id="COG2273">
    <property type="taxonomic scope" value="Bacteria"/>
</dbReference>
<dbReference type="PROSITE" id="PS51762">
    <property type="entry name" value="GH16_2"/>
    <property type="match status" value="1"/>
</dbReference>
<dbReference type="EMBL" id="CP000828">
    <property type="protein sequence ID" value="ABW28190.1"/>
    <property type="molecule type" value="Genomic_DNA"/>
</dbReference>
<evidence type="ECO:0000259" key="2">
    <source>
        <dbReference type="PROSITE" id="PS51762"/>
    </source>
</evidence>
<dbReference type="eggNOG" id="COG2931">
    <property type="taxonomic scope" value="Bacteria"/>
</dbReference>
<evidence type="ECO:0000313" key="3">
    <source>
        <dbReference type="EMBL" id="ABW28190.1"/>
    </source>
</evidence>
<dbReference type="InterPro" id="IPR050546">
    <property type="entry name" value="Glycosyl_Hydrlase_16"/>
</dbReference>
<protein>
    <submittedName>
        <fullName evidence="3">Type I secretion target repeat protein</fullName>
    </submittedName>
</protein>
<dbReference type="InterPro" id="IPR013320">
    <property type="entry name" value="ConA-like_dom_sf"/>
</dbReference>